<evidence type="ECO:0000256" key="1">
    <source>
        <dbReference type="ARBA" id="ARBA00023295"/>
    </source>
</evidence>
<reference evidence="6" key="1">
    <citation type="submission" date="2016-10" db="EMBL/GenBank/DDBJ databases">
        <authorList>
            <person name="Varghese N."/>
            <person name="Submissions S."/>
        </authorList>
    </citation>
    <scope>NUCLEOTIDE SEQUENCE [LARGE SCALE GENOMIC DNA]</scope>
    <source>
        <strain evidence="6">CGMCC 4.6856</strain>
    </source>
</reference>
<feature type="compositionally biased region" description="Polar residues" evidence="3">
    <location>
        <begin position="653"/>
        <end position="662"/>
    </location>
</feature>
<dbReference type="Pfam" id="PF13290">
    <property type="entry name" value="CHB_HEX_C_1"/>
    <property type="match status" value="1"/>
</dbReference>
<dbReference type="InterPro" id="IPR036116">
    <property type="entry name" value="FN3_sf"/>
</dbReference>
<dbReference type="OrthoDB" id="3832207at2"/>
<evidence type="ECO:0000313" key="5">
    <source>
        <dbReference type="EMBL" id="SEQ46752.1"/>
    </source>
</evidence>
<feature type="compositionally biased region" description="Polar residues" evidence="3">
    <location>
        <begin position="528"/>
        <end position="540"/>
    </location>
</feature>
<protein>
    <submittedName>
        <fullName evidence="5">Fibronectin type III domain-containing protein</fullName>
    </submittedName>
</protein>
<feature type="region of interest" description="Disordered" evidence="3">
    <location>
        <begin position="521"/>
        <end position="540"/>
    </location>
</feature>
<keyword evidence="2" id="KW-0119">Carbohydrate metabolism</keyword>
<sequence>MWNRRTTTIRVGALSVSGLMVVGGLAVVLGGPASAAVPSFPDNVVVFPDRDFVTIEGYQDHIGETATVEVTRGATVVGSAQGVVAEGDVAFEINHPGGVCWGNGTSLKVTPDIRAGDKVTIKFAGTGAGDTTVADAAVGPDHARLGADGVTVTVTGHLGAGVNPAQLEQRIVNPDLVALVGRRDVRAVPGPLTPAPRGGYRSGLAVDGTTFTATYVFDDPAAARTTAGTGIERLMSWQVEDAAANRQGLTIAEFGEFGGPGFGGCPAGPTDQPPPAGSFAAVRSADKTKLQVSWTPATPVPDAAAVTGYDVEALAPAATTGGPRATTGTRVGASTTSATLTVDPAVTDYALEVRALSGVRLGDPFTPTSTTPPPAPGDTTVPQLALAPAPAADGSAVEATTVRLTSETGADLYYTTDGSSVVVGDLPSDTARLYDPTKPIAVTGTAAAPMELHAVAFDRAGNLTVDQGLYKLPVVAQPGGLTAPTGLAGTPGTTSVALTWAATPNATSYVVTAYAADGTTPLPAAQQPGETTRTSQTVGNLGGSTAYQFSVRAVNAGGSSPESAKVRVVTTESVTITTAKWKAGDFRVIGTSSATSGTVTVLRAVRNTTTGVLEPGTAFTGMVNQPLTTAVPPATGTTYDVRLRTNVPTTNPGQVFVRSSNGGQAGPFTVANG</sequence>
<keyword evidence="6" id="KW-1185">Reference proteome</keyword>
<proteinExistence type="predicted"/>
<dbReference type="InterPro" id="IPR059177">
    <property type="entry name" value="GH29D-like_dom"/>
</dbReference>
<dbReference type="EMBL" id="FOFA01000003">
    <property type="protein sequence ID" value="SEQ46752.1"/>
    <property type="molecule type" value="Genomic_DNA"/>
</dbReference>
<feature type="domain" description="Fibronectin type-III" evidence="4">
    <location>
        <begin position="477"/>
        <end position="574"/>
    </location>
</feature>
<dbReference type="CDD" id="cd00063">
    <property type="entry name" value="FN3"/>
    <property type="match status" value="1"/>
</dbReference>
<dbReference type="AlphaFoldDB" id="A0A1H9G9H1"/>
<accession>A0A1H9G9H1</accession>
<feature type="region of interest" description="Disordered" evidence="3">
    <location>
        <begin position="653"/>
        <end position="673"/>
    </location>
</feature>
<gene>
    <name evidence="5" type="ORF">SAMN05421756_103547</name>
</gene>
<dbReference type="SMART" id="SM00060">
    <property type="entry name" value="FN3"/>
    <property type="match status" value="2"/>
</dbReference>
<dbReference type="SUPFAM" id="SSF49265">
    <property type="entry name" value="Fibronectin type III"/>
    <property type="match status" value="2"/>
</dbReference>
<dbReference type="STRING" id="1036181.SAMN05421756_103547"/>
<keyword evidence="2" id="KW-0624">Polysaccharide degradation</keyword>
<dbReference type="Gene3D" id="2.60.40.10">
    <property type="entry name" value="Immunoglobulins"/>
    <property type="match status" value="2"/>
</dbReference>
<dbReference type="PROSITE" id="PS50853">
    <property type="entry name" value="FN3"/>
    <property type="match status" value="2"/>
</dbReference>
<evidence type="ECO:0000259" key="4">
    <source>
        <dbReference type="PROSITE" id="PS50853"/>
    </source>
</evidence>
<dbReference type="GO" id="GO:0000272">
    <property type="term" value="P:polysaccharide catabolic process"/>
    <property type="evidence" value="ECO:0007669"/>
    <property type="project" value="UniProtKB-KW"/>
</dbReference>
<name>A0A1H9G9H1_9ACTN</name>
<dbReference type="Proteomes" id="UP000198504">
    <property type="component" value="Unassembled WGS sequence"/>
</dbReference>
<dbReference type="Pfam" id="PF00041">
    <property type="entry name" value="fn3"/>
    <property type="match status" value="1"/>
</dbReference>
<keyword evidence="1" id="KW-0326">Glycosidase</keyword>
<evidence type="ECO:0000256" key="2">
    <source>
        <dbReference type="ARBA" id="ARBA00023326"/>
    </source>
</evidence>
<organism evidence="5 6">
    <name type="scientific">Microlunatus flavus</name>
    <dbReference type="NCBI Taxonomy" id="1036181"/>
    <lineage>
        <taxon>Bacteria</taxon>
        <taxon>Bacillati</taxon>
        <taxon>Actinomycetota</taxon>
        <taxon>Actinomycetes</taxon>
        <taxon>Propionibacteriales</taxon>
        <taxon>Propionibacteriaceae</taxon>
        <taxon>Microlunatus</taxon>
    </lineage>
</organism>
<evidence type="ECO:0000313" key="6">
    <source>
        <dbReference type="Proteomes" id="UP000198504"/>
    </source>
</evidence>
<keyword evidence="1" id="KW-0378">Hydrolase</keyword>
<dbReference type="GO" id="GO:0016798">
    <property type="term" value="F:hydrolase activity, acting on glycosyl bonds"/>
    <property type="evidence" value="ECO:0007669"/>
    <property type="project" value="UniProtKB-KW"/>
</dbReference>
<dbReference type="InterPro" id="IPR013783">
    <property type="entry name" value="Ig-like_fold"/>
</dbReference>
<feature type="domain" description="Fibronectin type-III" evidence="4">
    <location>
        <begin position="274"/>
        <end position="375"/>
    </location>
</feature>
<evidence type="ECO:0000256" key="3">
    <source>
        <dbReference type="SAM" id="MobiDB-lite"/>
    </source>
</evidence>
<dbReference type="InterPro" id="IPR003961">
    <property type="entry name" value="FN3_dom"/>
</dbReference>